<feature type="domain" description="Cyclic nucleotide-binding" evidence="7">
    <location>
        <begin position="161"/>
        <end position="260"/>
    </location>
</feature>
<dbReference type="InterPro" id="IPR000595">
    <property type="entry name" value="cNMP-bd_dom"/>
</dbReference>
<evidence type="ECO:0000256" key="5">
    <source>
        <dbReference type="PROSITE-ProRule" id="PRU00169"/>
    </source>
</evidence>
<dbReference type="EMBL" id="JAZGLY010000005">
    <property type="protein sequence ID" value="MEE6187670.1"/>
    <property type="molecule type" value="Genomic_DNA"/>
</dbReference>
<evidence type="ECO:0000313" key="11">
    <source>
        <dbReference type="Proteomes" id="UP001357452"/>
    </source>
</evidence>
<dbReference type="SMART" id="SM00419">
    <property type="entry name" value="HTH_CRP"/>
    <property type="match status" value="1"/>
</dbReference>
<dbReference type="SUPFAM" id="SSF52172">
    <property type="entry name" value="CheY-like"/>
    <property type="match status" value="1"/>
</dbReference>
<dbReference type="PANTHER" id="PTHR43547:SF2">
    <property type="entry name" value="HYBRID SIGNAL TRANSDUCTION HISTIDINE KINASE C"/>
    <property type="match status" value="1"/>
</dbReference>
<dbReference type="SUPFAM" id="SSF46785">
    <property type="entry name" value="Winged helix' DNA-binding domain"/>
    <property type="match status" value="1"/>
</dbReference>
<dbReference type="Gene3D" id="1.10.10.10">
    <property type="entry name" value="Winged helix-like DNA-binding domain superfamily/Winged helix DNA-binding domain"/>
    <property type="match status" value="1"/>
</dbReference>
<keyword evidence="11" id="KW-1185">Reference proteome</keyword>
<dbReference type="SMART" id="SM00100">
    <property type="entry name" value="cNMP"/>
    <property type="match status" value="1"/>
</dbReference>
<keyword evidence="3" id="KW-0238">DNA-binding</keyword>
<evidence type="ECO:0000259" key="7">
    <source>
        <dbReference type="PROSITE" id="PS50042"/>
    </source>
</evidence>
<evidence type="ECO:0000256" key="3">
    <source>
        <dbReference type="ARBA" id="ARBA00023125"/>
    </source>
</evidence>
<dbReference type="InterPro" id="IPR001789">
    <property type="entry name" value="Sig_transdc_resp-reg_receiver"/>
</dbReference>
<accession>A0ABU7RI48</accession>
<dbReference type="InterPro" id="IPR011006">
    <property type="entry name" value="CheY-like_superfamily"/>
</dbReference>
<keyword evidence="4" id="KW-0804">Transcription</keyword>
<dbReference type="SUPFAM" id="SSF51206">
    <property type="entry name" value="cAMP-binding domain-like"/>
    <property type="match status" value="1"/>
</dbReference>
<reference evidence="10 11" key="1">
    <citation type="submission" date="2024-01" db="EMBL/GenBank/DDBJ databases">
        <title>Niabella digestum sp. nov., isolated from waste digestion system.</title>
        <authorList>
            <person name="Zhang L."/>
        </authorList>
    </citation>
    <scope>NUCLEOTIDE SEQUENCE [LARGE SCALE GENOMIC DNA]</scope>
    <source>
        <strain evidence="10 11">A18</strain>
    </source>
</reference>
<dbReference type="Gene3D" id="3.40.50.2300">
    <property type="match status" value="1"/>
</dbReference>
<evidence type="ECO:0000313" key="10">
    <source>
        <dbReference type="EMBL" id="MEE6187670.1"/>
    </source>
</evidence>
<keyword evidence="2" id="KW-0805">Transcription regulation</keyword>
<keyword evidence="1 5" id="KW-0597">Phosphoprotein</keyword>
<dbReference type="Gene3D" id="2.60.120.10">
    <property type="entry name" value="Jelly Rolls"/>
    <property type="match status" value="1"/>
</dbReference>
<evidence type="ECO:0000256" key="4">
    <source>
        <dbReference type="ARBA" id="ARBA00023163"/>
    </source>
</evidence>
<dbReference type="Pfam" id="PF13545">
    <property type="entry name" value="HTH_Crp_2"/>
    <property type="match status" value="1"/>
</dbReference>
<feature type="modified residue" description="4-aspartylphosphate" evidence="5">
    <location>
        <position position="52"/>
    </location>
</feature>
<dbReference type="PROSITE" id="PS50042">
    <property type="entry name" value="CNMP_BINDING_3"/>
    <property type="match status" value="1"/>
</dbReference>
<feature type="domain" description="Response regulatory" evidence="8">
    <location>
        <begin position="3"/>
        <end position="119"/>
    </location>
</feature>
<dbReference type="InterPro" id="IPR018490">
    <property type="entry name" value="cNMP-bd_dom_sf"/>
</dbReference>
<feature type="compositionally biased region" description="Polar residues" evidence="6">
    <location>
        <begin position="135"/>
        <end position="152"/>
    </location>
</feature>
<dbReference type="RefSeq" id="WP_330975078.1">
    <property type="nucleotide sequence ID" value="NZ_JAZGLY010000005.1"/>
</dbReference>
<dbReference type="InterPro" id="IPR036390">
    <property type="entry name" value="WH_DNA-bd_sf"/>
</dbReference>
<evidence type="ECO:0000256" key="6">
    <source>
        <dbReference type="SAM" id="MobiDB-lite"/>
    </source>
</evidence>
<dbReference type="PROSITE" id="PS51063">
    <property type="entry name" value="HTH_CRP_2"/>
    <property type="match status" value="1"/>
</dbReference>
<dbReference type="Pfam" id="PF00072">
    <property type="entry name" value="Response_reg"/>
    <property type="match status" value="1"/>
</dbReference>
<dbReference type="PANTHER" id="PTHR43547">
    <property type="entry name" value="TWO-COMPONENT HISTIDINE KINASE"/>
    <property type="match status" value="1"/>
</dbReference>
<dbReference type="InterPro" id="IPR014710">
    <property type="entry name" value="RmlC-like_jellyroll"/>
</dbReference>
<dbReference type="InterPro" id="IPR012318">
    <property type="entry name" value="HTH_CRP"/>
</dbReference>
<dbReference type="Proteomes" id="UP001357452">
    <property type="component" value="Unassembled WGS sequence"/>
</dbReference>
<sequence length="352" mass="40007">MKKILVIEDNEEVRENIAEILELSNYEVVTAANGKMGAEMAIKEKPDLIICDVMMPVLDGYGVVYLLHQQPETRHIPFIFLTAKSEKSDFRKGMELGADDYITKPFEGIELLKAVETRLQKAELTKQHFSAGNTNNVPFNKTTASPNENPLISGNREAYDYRKKQILYNEGQRPKAVYYIKSGKVKIYKTNEDGKEFITNILGAGDFLGYTYILENLPYKETAETLEDAEIMIIPKEEFLSLISSNIQVAQQFIHLMSSNVLEKEEALLNLAYNTLRKKVAYQLTVMLDKFKSETPGTNEIRLSRDTLAQVTGIATESLIRTLSDFKSEKLIDIKGTTIIILNEEKLRQLPY</sequence>
<evidence type="ECO:0000256" key="1">
    <source>
        <dbReference type="ARBA" id="ARBA00022553"/>
    </source>
</evidence>
<evidence type="ECO:0000259" key="8">
    <source>
        <dbReference type="PROSITE" id="PS50110"/>
    </source>
</evidence>
<dbReference type="SMART" id="SM00448">
    <property type="entry name" value="REC"/>
    <property type="match status" value="1"/>
</dbReference>
<protein>
    <submittedName>
        <fullName evidence="10">Response regulator</fullName>
    </submittedName>
</protein>
<dbReference type="CDD" id="cd00038">
    <property type="entry name" value="CAP_ED"/>
    <property type="match status" value="1"/>
</dbReference>
<name>A0ABU7RI48_9BACT</name>
<evidence type="ECO:0000256" key="2">
    <source>
        <dbReference type="ARBA" id="ARBA00023015"/>
    </source>
</evidence>
<dbReference type="InterPro" id="IPR036388">
    <property type="entry name" value="WH-like_DNA-bd_sf"/>
</dbReference>
<comment type="caution">
    <text evidence="10">The sequence shown here is derived from an EMBL/GenBank/DDBJ whole genome shotgun (WGS) entry which is preliminary data.</text>
</comment>
<organism evidence="10 11">
    <name type="scientific">Niabella digestorum</name>
    <dbReference type="NCBI Taxonomy" id="3117701"/>
    <lineage>
        <taxon>Bacteria</taxon>
        <taxon>Pseudomonadati</taxon>
        <taxon>Bacteroidota</taxon>
        <taxon>Chitinophagia</taxon>
        <taxon>Chitinophagales</taxon>
        <taxon>Chitinophagaceae</taxon>
        <taxon>Niabella</taxon>
    </lineage>
</organism>
<feature type="domain" description="HTH crp-type" evidence="9">
    <location>
        <begin position="274"/>
        <end position="345"/>
    </location>
</feature>
<gene>
    <name evidence="10" type="ORF">V2H41_10340</name>
</gene>
<dbReference type="PROSITE" id="PS50110">
    <property type="entry name" value="RESPONSE_REGULATORY"/>
    <property type="match status" value="1"/>
</dbReference>
<proteinExistence type="predicted"/>
<dbReference type="Pfam" id="PF00027">
    <property type="entry name" value="cNMP_binding"/>
    <property type="match status" value="1"/>
</dbReference>
<evidence type="ECO:0000259" key="9">
    <source>
        <dbReference type="PROSITE" id="PS51063"/>
    </source>
</evidence>
<feature type="region of interest" description="Disordered" evidence="6">
    <location>
        <begin position="135"/>
        <end position="154"/>
    </location>
</feature>